<gene>
    <name evidence="2" type="ORF">PIB30_006643</name>
</gene>
<accession>A0ABU6Q5I0</accession>
<comment type="caution">
    <text evidence="2">The sequence shown here is derived from an EMBL/GenBank/DDBJ whole genome shotgun (WGS) entry which is preliminary data.</text>
</comment>
<dbReference type="EMBL" id="JASCZI010000014">
    <property type="protein sequence ID" value="MED6106699.1"/>
    <property type="molecule type" value="Genomic_DNA"/>
</dbReference>
<evidence type="ECO:0000313" key="3">
    <source>
        <dbReference type="Proteomes" id="UP001341840"/>
    </source>
</evidence>
<protein>
    <submittedName>
        <fullName evidence="2">Uncharacterized protein</fullName>
    </submittedName>
</protein>
<keyword evidence="3" id="KW-1185">Reference proteome</keyword>
<organism evidence="2 3">
    <name type="scientific">Stylosanthes scabra</name>
    <dbReference type="NCBI Taxonomy" id="79078"/>
    <lineage>
        <taxon>Eukaryota</taxon>
        <taxon>Viridiplantae</taxon>
        <taxon>Streptophyta</taxon>
        <taxon>Embryophyta</taxon>
        <taxon>Tracheophyta</taxon>
        <taxon>Spermatophyta</taxon>
        <taxon>Magnoliopsida</taxon>
        <taxon>eudicotyledons</taxon>
        <taxon>Gunneridae</taxon>
        <taxon>Pentapetalae</taxon>
        <taxon>rosids</taxon>
        <taxon>fabids</taxon>
        <taxon>Fabales</taxon>
        <taxon>Fabaceae</taxon>
        <taxon>Papilionoideae</taxon>
        <taxon>50 kb inversion clade</taxon>
        <taxon>dalbergioids sensu lato</taxon>
        <taxon>Dalbergieae</taxon>
        <taxon>Pterocarpus clade</taxon>
        <taxon>Stylosanthes</taxon>
    </lineage>
</organism>
<reference evidence="2 3" key="1">
    <citation type="journal article" date="2023" name="Plants (Basel)">
        <title>Bridging the Gap: Combining Genomics and Transcriptomics Approaches to Understand Stylosanthes scabra, an Orphan Legume from the Brazilian Caatinga.</title>
        <authorList>
            <person name="Ferreira-Neto J.R.C."/>
            <person name="da Silva M.D."/>
            <person name="Binneck E."/>
            <person name="de Melo N.F."/>
            <person name="da Silva R.H."/>
            <person name="de Melo A.L.T.M."/>
            <person name="Pandolfi V."/>
            <person name="Bustamante F.O."/>
            <person name="Brasileiro-Vidal A.C."/>
            <person name="Benko-Iseppon A.M."/>
        </authorList>
    </citation>
    <scope>NUCLEOTIDE SEQUENCE [LARGE SCALE GENOMIC DNA]</scope>
    <source>
        <tissue evidence="2">Leaves</tissue>
    </source>
</reference>
<keyword evidence="1" id="KW-0175">Coiled coil</keyword>
<dbReference type="Proteomes" id="UP001341840">
    <property type="component" value="Unassembled WGS sequence"/>
</dbReference>
<evidence type="ECO:0000256" key="1">
    <source>
        <dbReference type="SAM" id="Coils"/>
    </source>
</evidence>
<name>A0ABU6Q5I0_9FABA</name>
<evidence type="ECO:0000313" key="2">
    <source>
        <dbReference type="EMBL" id="MED6106699.1"/>
    </source>
</evidence>
<feature type="coiled-coil region" evidence="1">
    <location>
        <begin position="120"/>
        <end position="147"/>
    </location>
</feature>
<proteinExistence type="predicted"/>
<sequence>MGEGVNRNAGFVHVEDMELLLHRACGNLLVGSPVFDPSLTQVEDGSVIYEFAVYLPRNERGLELVAHGPQSFDERTARQEASFALLEKVVAVTGLGICDYTYRTLGQRQQINVEVTEGSAGRLLQRVLELEDKNKELEDQLKAFQSMFE</sequence>